<dbReference type="InterPro" id="IPR016167">
    <property type="entry name" value="FAD-bd_PCMH_sub1"/>
</dbReference>
<dbReference type="EMBL" id="JACHHB010000001">
    <property type="protein sequence ID" value="MBB5172282.1"/>
    <property type="molecule type" value="Genomic_DNA"/>
</dbReference>
<dbReference type="RefSeq" id="WP_184662750.1">
    <property type="nucleotide sequence ID" value="NZ_JACHHB010000001.1"/>
</dbReference>
<dbReference type="InterPro" id="IPR036318">
    <property type="entry name" value="FAD-bd_PCMH-like_sf"/>
</dbReference>
<keyword evidence="3" id="KW-0560">Oxidoreductase</keyword>
<dbReference type="SUPFAM" id="SSF56176">
    <property type="entry name" value="FAD-binding/transporter-associated domain-like"/>
    <property type="match status" value="1"/>
</dbReference>
<evidence type="ECO:0000259" key="4">
    <source>
        <dbReference type="PROSITE" id="PS51387"/>
    </source>
</evidence>
<dbReference type="InterPro" id="IPR005107">
    <property type="entry name" value="CO_DH_flav_C"/>
</dbReference>
<gene>
    <name evidence="5" type="ORF">HNQ41_000422</name>
</gene>
<evidence type="ECO:0000313" key="6">
    <source>
        <dbReference type="Proteomes" id="UP000551878"/>
    </source>
</evidence>
<dbReference type="SMART" id="SM01092">
    <property type="entry name" value="CO_deh_flav_C"/>
    <property type="match status" value="1"/>
</dbReference>
<keyword evidence="6" id="KW-1185">Reference proteome</keyword>
<dbReference type="PANTHER" id="PTHR42659:SF2">
    <property type="entry name" value="XANTHINE DEHYDROGENASE SUBUNIT C-RELATED"/>
    <property type="match status" value="1"/>
</dbReference>
<dbReference type="Gene3D" id="3.30.43.10">
    <property type="entry name" value="Uridine Diphospho-n-acetylenolpyruvylglucosamine Reductase, domain 2"/>
    <property type="match status" value="1"/>
</dbReference>
<reference evidence="5 6" key="1">
    <citation type="submission" date="2020-08" db="EMBL/GenBank/DDBJ databases">
        <title>Genomic Encyclopedia of Type Strains, Phase IV (KMG-IV): sequencing the most valuable type-strain genomes for metagenomic binning, comparative biology and taxonomic classification.</title>
        <authorList>
            <person name="Goeker M."/>
        </authorList>
    </citation>
    <scope>NUCLEOTIDE SEQUENCE [LARGE SCALE GENOMIC DNA]</scope>
    <source>
        <strain evidence="5 6">DSM 24696</strain>
    </source>
</reference>
<evidence type="ECO:0000313" key="5">
    <source>
        <dbReference type="EMBL" id="MBB5172282.1"/>
    </source>
</evidence>
<keyword evidence="2" id="KW-0274">FAD</keyword>
<dbReference type="InterPro" id="IPR036683">
    <property type="entry name" value="CO_DH_flav_C_dom_sf"/>
</dbReference>
<dbReference type="PROSITE" id="PS51387">
    <property type="entry name" value="FAD_PCMH"/>
    <property type="match status" value="1"/>
</dbReference>
<dbReference type="InterPro" id="IPR016169">
    <property type="entry name" value="FAD-bd_PCMH_sub2"/>
</dbReference>
<evidence type="ECO:0000256" key="3">
    <source>
        <dbReference type="ARBA" id="ARBA00023002"/>
    </source>
</evidence>
<sequence length="280" mass="31669">MIPFDFDYYKPSSVEEAVRLFESLRQQGKQPMYFSGGTEIITFGRLDYLYTNAVIDIKGISKCQMMTFKGENLYLGAAVSLSEIEEANLFPLLTKTSSEVADHTARTKVTLGGNICGKIFYREAVLPFLVSESEVVIASREGEETRPILDVFQKSLQLEEGECLVQLVTNKKMIEAANISIKRRRQWDTGYPVITVVGIKVDGQLRVAISGLCSFPFRAKEMEPFLNDTKRPLEERVSLAIRHVPAEVLHDSEASSDYRMFVLKNTLLDVFEGLEMEEVR</sequence>
<accession>A0A840QLN6</accession>
<dbReference type="GO" id="GO:0071949">
    <property type="term" value="F:FAD binding"/>
    <property type="evidence" value="ECO:0007669"/>
    <property type="project" value="InterPro"/>
</dbReference>
<organism evidence="5 6">
    <name type="scientific">Texcoconibacillus texcoconensis</name>
    <dbReference type="NCBI Taxonomy" id="1095777"/>
    <lineage>
        <taxon>Bacteria</taxon>
        <taxon>Bacillati</taxon>
        <taxon>Bacillota</taxon>
        <taxon>Bacilli</taxon>
        <taxon>Bacillales</taxon>
        <taxon>Bacillaceae</taxon>
        <taxon>Texcoconibacillus</taxon>
    </lineage>
</organism>
<feature type="domain" description="FAD-binding PCMH-type" evidence="4">
    <location>
        <begin position="1"/>
        <end position="184"/>
    </location>
</feature>
<dbReference type="PANTHER" id="PTHR42659">
    <property type="entry name" value="XANTHINE DEHYDROGENASE SUBUNIT C-RELATED"/>
    <property type="match status" value="1"/>
</dbReference>
<dbReference type="InterPro" id="IPR002346">
    <property type="entry name" value="Mopterin_DH_FAD-bd"/>
</dbReference>
<proteinExistence type="predicted"/>
<dbReference type="InterPro" id="IPR016166">
    <property type="entry name" value="FAD-bd_PCMH"/>
</dbReference>
<evidence type="ECO:0000256" key="1">
    <source>
        <dbReference type="ARBA" id="ARBA00022630"/>
    </source>
</evidence>
<keyword evidence="1" id="KW-0285">Flavoprotein</keyword>
<evidence type="ECO:0000256" key="2">
    <source>
        <dbReference type="ARBA" id="ARBA00022827"/>
    </source>
</evidence>
<dbReference type="Gene3D" id="3.30.465.10">
    <property type="match status" value="1"/>
</dbReference>
<dbReference type="Proteomes" id="UP000551878">
    <property type="component" value="Unassembled WGS sequence"/>
</dbReference>
<name>A0A840QLN6_9BACI</name>
<dbReference type="Pfam" id="PF00941">
    <property type="entry name" value="FAD_binding_5"/>
    <property type="match status" value="1"/>
</dbReference>
<dbReference type="InterPro" id="IPR051312">
    <property type="entry name" value="Diverse_Substr_Oxidored"/>
</dbReference>
<comment type="caution">
    <text evidence="5">The sequence shown here is derived from an EMBL/GenBank/DDBJ whole genome shotgun (WGS) entry which is preliminary data.</text>
</comment>
<dbReference type="GO" id="GO:0016491">
    <property type="term" value="F:oxidoreductase activity"/>
    <property type="evidence" value="ECO:0007669"/>
    <property type="project" value="UniProtKB-KW"/>
</dbReference>
<dbReference type="AlphaFoldDB" id="A0A840QLN6"/>
<dbReference type="SUPFAM" id="SSF55447">
    <property type="entry name" value="CO dehydrogenase flavoprotein C-terminal domain-like"/>
    <property type="match status" value="1"/>
</dbReference>
<protein>
    <submittedName>
        <fullName evidence="5">CO/xanthine dehydrogenase FAD-binding subunit</fullName>
    </submittedName>
</protein>